<evidence type="ECO:0000256" key="4">
    <source>
        <dbReference type="ARBA" id="ARBA00022785"/>
    </source>
</evidence>
<comment type="catalytic activity">
    <reaction evidence="9">
        <text>6-carboxy-5,6,7,8-tetrahydropterin + H(+) = 7-carboxy-7-carbaguanine + NH4(+)</text>
        <dbReference type="Rhea" id="RHEA:27974"/>
        <dbReference type="ChEBI" id="CHEBI:15378"/>
        <dbReference type="ChEBI" id="CHEBI:28938"/>
        <dbReference type="ChEBI" id="CHEBI:61032"/>
        <dbReference type="ChEBI" id="CHEBI:61036"/>
        <dbReference type="EC" id="4.3.99.3"/>
    </reaction>
</comment>
<keyword evidence="4 9" id="KW-0671">Queuosine biosynthesis</keyword>
<dbReference type="PANTHER" id="PTHR42836">
    <property type="entry name" value="7-CARBOXY-7-DEAZAGUANINE SYNTHASE"/>
    <property type="match status" value="1"/>
</dbReference>
<dbReference type="PIRSF" id="PIRSF000370">
    <property type="entry name" value="QueE"/>
    <property type="match status" value="1"/>
</dbReference>
<comment type="cofactor">
    <cofactor evidence="9">
        <name>S-adenosyl-L-methionine</name>
        <dbReference type="ChEBI" id="CHEBI:59789"/>
    </cofactor>
    <text evidence="9">Binds 1 S-adenosyl-L-methionine per subunit.</text>
</comment>
<organism evidence="11 12">
    <name type="scientific">Algimonas arctica</name>
    <dbReference type="NCBI Taxonomy" id="1479486"/>
    <lineage>
        <taxon>Bacteria</taxon>
        <taxon>Pseudomonadati</taxon>
        <taxon>Pseudomonadota</taxon>
        <taxon>Alphaproteobacteria</taxon>
        <taxon>Maricaulales</taxon>
        <taxon>Robiginitomaculaceae</taxon>
        <taxon>Algimonas</taxon>
    </lineage>
</organism>
<evidence type="ECO:0000259" key="10">
    <source>
        <dbReference type="PROSITE" id="PS51918"/>
    </source>
</evidence>
<dbReference type="UniPathway" id="UPA00391"/>
<protein>
    <recommendedName>
        <fullName evidence="9">7-carboxy-7-deazaguanine synthase</fullName>
        <shortName evidence="9">CDG synthase</shortName>
        <ecNumber evidence="9">4.3.99.3</ecNumber>
    </recommendedName>
    <alternativeName>
        <fullName evidence="9">Queuosine biosynthesis protein QueE</fullName>
    </alternativeName>
</protein>
<reference evidence="11" key="2">
    <citation type="submission" date="2020-09" db="EMBL/GenBank/DDBJ databases">
        <authorList>
            <person name="Sun Q."/>
            <person name="Kim S."/>
        </authorList>
    </citation>
    <scope>NUCLEOTIDE SEQUENCE</scope>
    <source>
        <strain evidence="11">KCTC 32513</strain>
    </source>
</reference>
<feature type="domain" description="Radical SAM core" evidence="10">
    <location>
        <begin position="25"/>
        <end position="216"/>
    </location>
</feature>
<evidence type="ECO:0000256" key="3">
    <source>
        <dbReference type="ARBA" id="ARBA00022723"/>
    </source>
</evidence>
<keyword evidence="1 9" id="KW-0004">4Fe-4S</keyword>
<dbReference type="GO" id="GO:0051539">
    <property type="term" value="F:4 iron, 4 sulfur cluster binding"/>
    <property type="evidence" value="ECO:0007669"/>
    <property type="project" value="UniProtKB-UniRule"/>
</dbReference>
<evidence type="ECO:0000256" key="6">
    <source>
        <dbReference type="ARBA" id="ARBA00023004"/>
    </source>
</evidence>
<gene>
    <name evidence="9 11" type="primary">queE</name>
    <name evidence="11" type="ORF">GCM10009069_01330</name>
</gene>
<comment type="caution">
    <text evidence="9">Lacks conserved residue(s) required for the propagation of feature annotation.</text>
</comment>
<comment type="caution">
    <text evidence="11">The sequence shown here is derived from an EMBL/GenBank/DDBJ whole genome shotgun (WGS) entry which is preliminary data.</text>
</comment>
<dbReference type="CDD" id="cd01335">
    <property type="entry name" value="Radical_SAM"/>
    <property type="match status" value="1"/>
</dbReference>
<feature type="binding site" evidence="9">
    <location>
        <position position="34"/>
    </location>
    <ligand>
        <name>substrate</name>
    </ligand>
</feature>
<sequence>MGGLRRIMSYAVKELYLTVQGEGGQAGRVAVFLRFAGCNLWSGREQDRATAVCSFCDTDFIGTDGPGGGRFDAEGLAEAVLAAWPAGQQDRWVVCTGGEPLLQLDAALIAALKSKGFKIAIETNGTIVAPDGIDWICVSPKANAPVVQRSGQELKLVYPQKENQPDQFVDLDFENFFLQPLDDPSRQLNTDAAFQYCLAHPQWRLSVQAHKYIGVA</sequence>
<feature type="binding site" evidence="9">
    <location>
        <position position="38"/>
    </location>
    <ligand>
        <name>[4Fe-4S] cluster</name>
        <dbReference type="ChEBI" id="CHEBI:49883"/>
        <note>4Fe-4S-S-AdoMet</note>
    </ligand>
</feature>
<dbReference type="Gene3D" id="3.20.20.70">
    <property type="entry name" value="Aldolase class I"/>
    <property type="match status" value="1"/>
</dbReference>
<evidence type="ECO:0000256" key="5">
    <source>
        <dbReference type="ARBA" id="ARBA00022842"/>
    </source>
</evidence>
<evidence type="ECO:0000256" key="2">
    <source>
        <dbReference type="ARBA" id="ARBA00022691"/>
    </source>
</evidence>
<comment type="pathway">
    <text evidence="9">Purine metabolism; 7-cyano-7-deazaguanine biosynthesis.</text>
</comment>
<evidence type="ECO:0000256" key="7">
    <source>
        <dbReference type="ARBA" id="ARBA00023014"/>
    </source>
</evidence>
<feature type="binding site" evidence="9">
    <location>
        <position position="98"/>
    </location>
    <ligand>
        <name>S-adenosyl-L-methionine</name>
        <dbReference type="ChEBI" id="CHEBI:59789"/>
    </ligand>
</feature>
<feature type="binding site" evidence="9">
    <location>
        <position position="58"/>
    </location>
    <ligand>
        <name>Mg(2+)</name>
        <dbReference type="ChEBI" id="CHEBI:18420"/>
    </ligand>
</feature>
<evidence type="ECO:0000256" key="1">
    <source>
        <dbReference type="ARBA" id="ARBA00022485"/>
    </source>
</evidence>
<keyword evidence="3 9" id="KW-0479">Metal-binding</keyword>
<dbReference type="InterPro" id="IPR058240">
    <property type="entry name" value="rSAM_sf"/>
</dbReference>
<feature type="binding site" evidence="9">
    <location>
        <position position="53"/>
    </location>
    <ligand>
        <name>[4Fe-4S] cluster</name>
        <dbReference type="ChEBI" id="CHEBI:49883"/>
        <note>4Fe-4S-S-AdoMet</note>
    </ligand>
</feature>
<accession>A0A8J3G145</accession>
<keyword evidence="8 9" id="KW-0456">Lyase</keyword>
<dbReference type="EC" id="4.3.99.3" evidence="9"/>
<dbReference type="InterPro" id="IPR013785">
    <property type="entry name" value="Aldolase_TIM"/>
</dbReference>
<comment type="subunit">
    <text evidence="9">Homodimer.</text>
</comment>
<keyword evidence="5 9" id="KW-0460">Magnesium</keyword>
<comment type="cofactor">
    <cofactor evidence="9">
        <name>Mg(2+)</name>
        <dbReference type="ChEBI" id="CHEBI:18420"/>
    </cofactor>
</comment>
<proteinExistence type="inferred from homology"/>
<dbReference type="NCBIfam" id="TIGR04508">
    <property type="entry name" value="queE_Cx14CxxC"/>
    <property type="match status" value="1"/>
</dbReference>
<evidence type="ECO:0000256" key="9">
    <source>
        <dbReference type="HAMAP-Rule" id="MF_00917"/>
    </source>
</evidence>
<name>A0A8J3G145_9PROT</name>
<dbReference type="GO" id="GO:0016840">
    <property type="term" value="F:carbon-nitrogen lyase activity"/>
    <property type="evidence" value="ECO:0007669"/>
    <property type="project" value="UniProtKB-UniRule"/>
</dbReference>
<dbReference type="GO" id="GO:0000287">
    <property type="term" value="F:magnesium ion binding"/>
    <property type="evidence" value="ECO:0007669"/>
    <property type="project" value="UniProtKB-UniRule"/>
</dbReference>
<feature type="binding site" evidence="9">
    <location>
        <begin position="55"/>
        <end position="57"/>
    </location>
    <ligand>
        <name>S-adenosyl-L-methionine</name>
        <dbReference type="ChEBI" id="CHEBI:59789"/>
    </ligand>
</feature>
<reference evidence="11" key="1">
    <citation type="journal article" date="2014" name="Int. J. Syst. Evol. Microbiol.">
        <title>Complete genome sequence of Corynebacterium casei LMG S-19264T (=DSM 44701T), isolated from a smear-ripened cheese.</title>
        <authorList>
            <consortium name="US DOE Joint Genome Institute (JGI-PGF)"/>
            <person name="Walter F."/>
            <person name="Albersmeier A."/>
            <person name="Kalinowski J."/>
            <person name="Ruckert C."/>
        </authorList>
    </citation>
    <scope>NUCLEOTIDE SEQUENCE</scope>
    <source>
        <strain evidence="11">KCTC 32513</strain>
    </source>
</reference>
<keyword evidence="2 9" id="KW-0949">S-adenosyl-L-methionine</keyword>
<feature type="binding site" evidence="9">
    <location>
        <begin position="19"/>
        <end position="21"/>
    </location>
    <ligand>
        <name>substrate</name>
    </ligand>
</feature>
<dbReference type="GO" id="GO:0008616">
    <property type="term" value="P:tRNA queuosine(34) biosynthetic process"/>
    <property type="evidence" value="ECO:0007669"/>
    <property type="project" value="UniProtKB-UniRule"/>
</dbReference>
<dbReference type="AlphaFoldDB" id="A0A8J3G145"/>
<comment type="cofactor">
    <cofactor evidence="9">
        <name>[4Fe-4S] cluster</name>
        <dbReference type="ChEBI" id="CHEBI:49883"/>
    </cofactor>
    <text evidence="9">Binds 1 [4Fe-4S] cluster. The cluster is coordinated with 3 cysteines and an exchangeable S-adenosyl-L-methionine.</text>
</comment>
<dbReference type="HAMAP" id="MF_00917">
    <property type="entry name" value="QueE"/>
    <property type="match status" value="1"/>
</dbReference>
<evidence type="ECO:0000313" key="12">
    <source>
        <dbReference type="Proteomes" id="UP000634004"/>
    </source>
</evidence>
<feature type="binding site" evidence="9">
    <location>
        <position position="96"/>
    </location>
    <ligand>
        <name>substrate</name>
    </ligand>
</feature>
<dbReference type="InterPro" id="IPR030977">
    <property type="entry name" value="QueE_Cx14CxxC"/>
</dbReference>
<dbReference type="PANTHER" id="PTHR42836:SF1">
    <property type="entry name" value="7-CARBOXY-7-DEAZAGUANINE SYNTHASE"/>
    <property type="match status" value="1"/>
</dbReference>
<dbReference type="InterPro" id="IPR024924">
    <property type="entry name" value="7-CO-7-deazaguanine_synth-like"/>
</dbReference>
<dbReference type="EMBL" id="BMZH01000001">
    <property type="protein sequence ID" value="GHA81977.1"/>
    <property type="molecule type" value="Genomic_DNA"/>
</dbReference>
<keyword evidence="7 9" id="KW-0411">Iron-sulfur</keyword>
<keyword evidence="6 9" id="KW-0408">Iron</keyword>
<dbReference type="SFLD" id="SFLDF00376">
    <property type="entry name" value="7-carboxy-7-deazaguanine_synth"/>
    <property type="match status" value="1"/>
</dbReference>
<feature type="binding site" evidence="9">
    <location>
        <position position="56"/>
    </location>
    <ligand>
        <name>[4Fe-4S] cluster</name>
        <dbReference type="ChEBI" id="CHEBI:49883"/>
        <note>4Fe-4S-S-AdoMet</note>
    </ligand>
</feature>
<feature type="binding site" evidence="9">
    <location>
        <begin position="179"/>
        <end position="182"/>
    </location>
    <ligand>
        <name>S-adenosyl-L-methionine</name>
        <dbReference type="ChEBI" id="CHEBI:59789"/>
    </ligand>
</feature>
<dbReference type="SUPFAM" id="SSF102114">
    <property type="entry name" value="Radical SAM enzymes"/>
    <property type="match status" value="1"/>
</dbReference>
<evidence type="ECO:0000313" key="11">
    <source>
        <dbReference type="EMBL" id="GHA81977.1"/>
    </source>
</evidence>
<keyword evidence="12" id="KW-1185">Reference proteome</keyword>
<dbReference type="GO" id="GO:1904047">
    <property type="term" value="F:S-adenosyl-L-methionine binding"/>
    <property type="evidence" value="ECO:0007669"/>
    <property type="project" value="UniProtKB-UniRule"/>
</dbReference>
<comment type="function">
    <text evidence="9">Catalyzes the complex heterocyclic radical-mediated conversion of 6-carboxy-5,6,7,8-tetrahydropterin (CPH4) to 7-carboxy-7-deazaguanine (CDG), a step common to the biosynthetic pathways of all 7-deazapurine-containing compounds.</text>
</comment>
<dbReference type="InterPro" id="IPR007197">
    <property type="entry name" value="rSAM"/>
</dbReference>
<comment type="similarity">
    <text evidence="9">Belongs to the radical SAM superfamily. 7-carboxy-7-deazaguanine synthase family.</text>
</comment>
<feature type="binding site" evidence="9">
    <location>
        <begin position="139"/>
        <end position="141"/>
    </location>
    <ligand>
        <name>S-adenosyl-L-methionine</name>
        <dbReference type="ChEBI" id="CHEBI:59789"/>
    </ligand>
</feature>
<dbReference type="Proteomes" id="UP000634004">
    <property type="component" value="Unassembled WGS sequence"/>
</dbReference>
<dbReference type="PROSITE" id="PS51918">
    <property type="entry name" value="RADICAL_SAM"/>
    <property type="match status" value="1"/>
</dbReference>
<dbReference type="SFLD" id="SFLDS00029">
    <property type="entry name" value="Radical_SAM"/>
    <property type="match status" value="1"/>
</dbReference>
<evidence type="ECO:0000256" key="8">
    <source>
        <dbReference type="ARBA" id="ARBA00023239"/>
    </source>
</evidence>